<gene>
    <name evidence="2" type="ORF">CNMCM5793_004284</name>
</gene>
<dbReference type="InterPro" id="IPR053137">
    <property type="entry name" value="NLR-like"/>
</dbReference>
<dbReference type="InterPro" id="IPR021842">
    <property type="entry name" value="DUF3435"/>
</dbReference>
<dbReference type="Gene3D" id="3.40.50.300">
    <property type="entry name" value="P-loop containing nucleotide triphosphate hydrolases"/>
    <property type="match status" value="1"/>
</dbReference>
<evidence type="ECO:0000313" key="3">
    <source>
        <dbReference type="Proteomes" id="UP000630445"/>
    </source>
</evidence>
<dbReference type="PANTHER" id="PTHR46082">
    <property type="entry name" value="ATP/GTP-BINDING PROTEIN-RELATED"/>
    <property type="match status" value="1"/>
</dbReference>
<dbReference type="Pfam" id="PF11917">
    <property type="entry name" value="DUF3435"/>
    <property type="match status" value="1"/>
</dbReference>
<dbReference type="EMBL" id="JACBAD010001863">
    <property type="protein sequence ID" value="KAF7131234.1"/>
    <property type="molecule type" value="Genomic_DNA"/>
</dbReference>
<protein>
    <recommendedName>
        <fullName evidence="1">C2H2-type domain-containing protein</fullName>
    </recommendedName>
</protein>
<dbReference type="PROSITE" id="PS00028">
    <property type="entry name" value="ZINC_FINGER_C2H2_1"/>
    <property type="match status" value="1"/>
</dbReference>
<dbReference type="InterPro" id="IPR035994">
    <property type="entry name" value="Nucleoside_phosphorylase_sf"/>
</dbReference>
<dbReference type="SUPFAM" id="SSF48452">
    <property type="entry name" value="TPR-like"/>
    <property type="match status" value="1"/>
</dbReference>
<feature type="domain" description="C2H2-type" evidence="1">
    <location>
        <begin position="623"/>
        <end position="643"/>
    </location>
</feature>
<dbReference type="Proteomes" id="UP000630445">
    <property type="component" value="Unassembled WGS sequence"/>
</dbReference>
<name>A0A8H6PEX3_9EURO</name>
<dbReference type="OrthoDB" id="5986190at2759"/>
<dbReference type="InterPro" id="IPR011990">
    <property type="entry name" value="TPR-like_helical_dom_sf"/>
</dbReference>
<dbReference type="Pfam" id="PF00931">
    <property type="entry name" value="NB-ARC"/>
    <property type="match status" value="1"/>
</dbReference>
<dbReference type="InterPro" id="IPR027417">
    <property type="entry name" value="P-loop_NTPase"/>
</dbReference>
<dbReference type="Pfam" id="PF01048">
    <property type="entry name" value="PNP_UDP_1"/>
    <property type="match status" value="1"/>
</dbReference>
<dbReference type="Gene3D" id="3.40.50.1580">
    <property type="entry name" value="Nucleoside phosphorylase domain"/>
    <property type="match status" value="1"/>
</dbReference>
<dbReference type="InterPro" id="IPR000845">
    <property type="entry name" value="Nucleoside_phosphorylase_d"/>
</dbReference>
<dbReference type="PANTHER" id="PTHR46082:SF11">
    <property type="entry name" value="AAA+ ATPASE DOMAIN-CONTAINING PROTEIN-RELATED"/>
    <property type="match status" value="1"/>
</dbReference>
<evidence type="ECO:0000259" key="1">
    <source>
        <dbReference type="PROSITE" id="PS00028"/>
    </source>
</evidence>
<dbReference type="GO" id="GO:0043531">
    <property type="term" value="F:ADP binding"/>
    <property type="evidence" value="ECO:0007669"/>
    <property type="project" value="InterPro"/>
</dbReference>
<keyword evidence="3" id="KW-1185">Reference proteome</keyword>
<dbReference type="Pfam" id="PF13374">
    <property type="entry name" value="TPR_10"/>
    <property type="match status" value="3"/>
</dbReference>
<accession>A0A8H6PEX3</accession>
<proteinExistence type="predicted"/>
<reference evidence="2" key="1">
    <citation type="submission" date="2020-06" db="EMBL/GenBank/DDBJ databases">
        <title>Draft genome sequences of strains closely related to Aspergillus parafelis and Aspergillus hiratsukae.</title>
        <authorList>
            <person name="Dos Santos R.A.C."/>
            <person name="Rivero-Menendez O."/>
            <person name="Steenwyk J.L."/>
            <person name="Mead M.E."/>
            <person name="Goldman G.H."/>
            <person name="Alastruey-Izquierdo A."/>
            <person name="Rokas A."/>
        </authorList>
    </citation>
    <scope>NUCLEOTIDE SEQUENCE</scope>
    <source>
        <strain evidence="2">CNM-CM5793</strain>
    </source>
</reference>
<organism evidence="2 3">
    <name type="scientific">Aspergillus hiratsukae</name>
    <dbReference type="NCBI Taxonomy" id="1194566"/>
    <lineage>
        <taxon>Eukaryota</taxon>
        <taxon>Fungi</taxon>
        <taxon>Dikarya</taxon>
        <taxon>Ascomycota</taxon>
        <taxon>Pezizomycotina</taxon>
        <taxon>Eurotiomycetes</taxon>
        <taxon>Eurotiomycetidae</taxon>
        <taxon>Eurotiales</taxon>
        <taxon>Aspergillaceae</taxon>
        <taxon>Aspergillus</taxon>
        <taxon>Aspergillus subgen. Fumigati</taxon>
    </lineage>
</organism>
<dbReference type="GO" id="GO:0009116">
    <property type="term" value="P:nucleoside metabolic process"/>
    <property type="evidence" value="ECO:0007669"/>
    <property type="project" value="InterPro"/>
</dbReference>
<dbReference type="InterPro" id="IPR002182">
    <property type="entry name" value="NB-ARC"/>
</dbReference>
<dbReference type="SUPFAM" id="SSF52540">
    <property type="entry name" value="P-loop containing nucleoside triphosphate hydrolases"/>
    <property type="match status" value="1"/>
</dbReference>
<dbReference type="SUPFAM" id="SSF53167">
    <property type="entry name" value="Purine and uridine phosphorylases"/>
    <property type="match status" value="1"/>
</dbReference>
<sequence>MPQKPVANFTCLINLDDHDDKEIKRAILPRTAKKYDRSLKIYDKFLELHPAACSPPDIKTYKGFLEFYARNTPGRIEEKPTPETVENFRRDFETALARVRDFCVPKSMSITMKEYILSDLKTKLGLPDAEMPRDGLSPNDLTILLTQLWCRDFKEYRGQYPDRSRVQLTASILLYCFSSARTGEVHESTARRSVARQKDGGGDNDANLRATAMAACYKHFILTIELVDGIPMLVLTYAREFVKGYWRMKKWEPPVHAFYEVYKEEVPLFLNLIFFMLPLFSADRAFRHYKSYTEILDEMDSIKLSDLESQRNHVISRIHFRKDLLDTPVFRPFSELNCETSTGRARGADAFGKEFAALGYRSGYEQNVTARACRRWALMETDKKYSQTARMKHASHTEARTFGRSYAHPVCEVDGPATYLNIASRHEHIQNRRSMGIHRNPNLWQSLPAKAEFEFQEREDVMALDTELAFLGAQLAKADSPEKAHEIHLQRRRVQSQKDKLYLEELKRQREVQQGTQTGSIYEQTLFHYRRRAMPERDLLAHVLPTKTTIRSSAGQDAMKAMEAICRQYHAVAYRSGLRPVNGKCICGESVDRFHAHRQWLHLYRCYHKRLRQMSVDGFAEFCYECGLWFNNRNQWRQHCQDHLSEPSELLRCDPIIFRNCPVKPGYCPFCLGNTSLGPIRQMEQYLDMSKWLYFHPVPVVTMIVSLTPNDYTIAWICALPLEAAAASAMLDKTHTLPPRSTDPNAYELVELNGHYIVIAYLPAGVYGTVSAATVVSRMRTTFPRLQFGLMVGIGGGFPGKNNDIRLGDVVVSKPGRNHSGVIQYDYGKAVEGGRFEPTGTLNKPPQTLLTHMSQLEARQMIGGPDAVSKTVWELLERNPDLRARFSPPKEHSDFLFRSSYRHVDKEDTCEKCDKDQLVKRPLRDARTPYIHYGLIASGDQVMKDSETRDRLAQQHGILCFEMEAAGLMDELPTLVIRGICDYCDSHKQKQWQGYAALTAAAYAKLLLSVIPVCRIDSKMRHWVVSLARNPNFVGRQDEITRLEELITARDGPRRVAITGLGGVGKTQVALELAHRIRDRDTECSVFWIPCTSHAMIEQTFLSIAKTLGLPGMKAAEAKEQTKIYLSSKRAGKWLLIFDNADDTEMWLATSHIAPALEDFLPQSEQGRILFTTRNRKLAMKLAPFNTIQIPDVDKETALKILQSTLAHEDLLKDHITTATLLEQLVFLPLAIAQASAYIMENGISPSTYLALLQEQEQGAVELLSEDFRDPGRYKDIQNPVITTWLISFKQIQRQDQLAADYLSFMACIDPRNISQSLLPFQSSKKGRLDALGLLNAYSFTNSQDTYISMHRLVHIATRNWLRKNGLLSHWIQRVADRMQEVFPDNHYTNRRLWREYLPHALALVQGNEFIIKQNIDLVERIADCLASDGKYQEAEVLYKELMGIHQERNRDGHSSTLTSMANLASTYRNQGRWNEAEKLEVQVMETSKTVLGAEHPDTLTSMANLALTYWNQGRWNEAEKLEVQVMETRKGVLGVQHPDTLTSMAILAYTWQSQRRLPDALALIEACCRLRNKVLGPDHPDTRDSFHTLNDWKDQHNSLLNENLPPSDTQTEQSERLRRLWHGTLRLRRRLSHAVKSTSIYPTPRND</sequence>
<dbReference type="CDD" id="cd02019">
    <property type="entry name" value="NK"/>
    <property type="match status" value="1"/>
</dbReference>
<dbReference type="Gene3D" id="1.25.40.10">
    <property type="entry name" value="Tetratricopeptide repeat domain"/>
    <property type="match status" value="1"/>
</dbReference>
<dbReference type="InterPro" id="IPR013087">
    <property type="entry name" value="Znf_C2H2_type"/>
</dbReference>
<evidence type="ECO:0000313" key="2">
    <source>
        <dbReference type="EMBL" id="KAF7131234.1"/>
    </source>
</evidence>
<comment type="caution">
    <text evidence="2">The sequence shown here is derived from an EMBL/GenBank/DDBJ whole genome shotgun (WGS) entry which is preliminary data.</text>
</comment>
<dbReference type="GO" id="GO:0003824">
    <property type="term" value="F:catalytic activity"/>
    <property type="evidence" value="ECO:0007669"/>
    <property type="project" value="InterPro"/>
</dbReference>